<name>A0A7D5L8J4_9EURY</name>
<feature type="transmembrane region" description="Helical" evidence="2">
    <location>
        <begin position="220"/>
        <end position="240"/>
    </location>
</feature>
<proteinExistence type="predicted"/>
<dbReference type="GeneID" id="56035841"/>
<dbReference type="KEGG" id="halu:HUG12_00240"/>
<organism evidence="3 4">
    <name type="scientific">Halorarum salinum</name>
    <dbReference type="NCBI Taxonomy" id="2743089"/>
    <lineage>
        <taxon>Archaea</taxon>
        <taxon>Methanobacteriati</taxon>
        <taxon>Methanobacteriota</taxon>
        <taxon>Stenosarchaea group</taxon>
        <taxon>Halobacteria</taxon>
        <taxon>Halobacteriales</taxon>
        <taxon>Haloferacaceae</taxon>
        <taxon>Halorarum</taxon>
    </lineage>
</organism>
<evidence type="ECO:0000313" key="3">
    <source>
        <dbReference type="EMBL" id="QLG60275.1"/>
    </source>
</evidence>
<evidence type="ECO:0000313" key="4">
    <source>
        <dbReference type="Proteomes" id="UP000509626"/>
    </source>
</evidence>
<keyword evidence="2" id="KW-0472">Membrane</keyword>
<accession>A0A7D5L8J4</accession>
<keyword evidence="2" id="KW-0812">Transmembrane</keyword>
<protein>
    <recommendedName>
        <fullName evidence="5">Type IV secretion system protein TrbL</fullName>
    </recommendedName>
</protein>
<feature type="region of interest" description="Disordered" evidence="1">
    <location>
        <begin position="330"/>
        <end position="372"/>
    </location>
</feature>
<feature type="transmembrane region" description="Helical" evidence="2">
    <location>
        <begin position="62"/>
        <end position="86"/>
    </location>
</feature>
<keyword evidence="4" id="KW-1185">Reference proteome</keyword>
<sequence length="372" mass="39846">MQGISLVDVGIEWFKDAIDTVTEWFSTGITSGYSELSESLLSTPTPETERSFVFGTPTNEPWIALHDALVGGEILLVALLLLISCVQGRHTVRIFNIGSRYESRKTKRTAWTGGFLIVTWYWVGVLSLYLVNGFTIALIPDVSVVSSAMLDFMQVSVVNPALALSLAALGGVAMWTLQALLFIREILLYVYLYGMPLAFALMFGNLPVVSRIARSLSLKFVPLAVMPLPVAVLFKAYALLFSEGTGVPYAPQSAFLSYLLAVSLPVLAVIVVWKLFKYASPLTATVIGSATSAAVTAGAVITAGSVAGPYVASTAVKWGPKAAAGQAMAQRVTGDSNDSDNGGTNQDNVVTDAYGQRGIPSYRRTENDPGYY</sequence>
<keyword evidence="2" id="KW-1133">Transmembrane helix</keyword>
<feature type="transmembrane region" description="Helical" evidence="2">
    <location>
        <begin position="255"/>
        <end position="276"/>
    </location>
</feature>
<dbReference type="Proteomes" id="UP000509626">
    <property type="component" value="Chromosome"/>
</dbReference>
<dbReference type="EMBL" id="CP058579">
    <property type="protein sequence ID" value="QLG60275.1"/>
    <property type="molecule type" value="Genomic_DNA"/>
</dbReference>
<dbReference type="Pfam" id="PF19590">
    <property type="entry name" value="TrbL_3"/>
    <property type="match status" value="1"/>
</dbReference>
<feature type="compositionally biased region" description="Polar residues" evidence="1">
    <location>
        <begin position="333"/>
        <end position="349"/>
    </location>
</feature>
<evidence type="ECO:0000256" key="2">
    <source>
        <dbReference type="SAM" id="Phobius"/>
    </source>
</evidence>
<gene>
    <name evidence="3" type="ORF">HUG12_00240</name>
</gene>
<feature type="transmembrane region" description="Helical" evidence="2">
    <location>
        <begin position="189"/>
        <end position="208"/>
    </location>
</feature>
<evidence type="ECO:0000256" key="1">
    <source>
        <dbReference type="SAM" id="MobiDB-lite"/>
    </source>
</evidence>
<dbReference type="InterPro" id="IPR045782">
    <property type="entry name" value="TrbL_3"/>
</dbReference>
<dbReference type="AlphaFoldDB" id="A0A7D5L8J4"/>
<dbReference type="RefSeq" id="WP_179266861.1">
    <property type="nucleotide sequence ID" value="NZ_CP058579.1"/>
</dbReference>
<dbReference type="OrthoDB" id="270253at2157"/>
<feature type="transmembrane region" description="Helical" evidence="2">
    <location>
        <begin position="162"/>
        <end position="183"/>
    </location>
</feature>
<reference evidence="3 4" key="1">
    <citation type="submission" date="2020-06" db="EMBL/GenBank/DDBJ databases">
        <title>NJ-3-1, isolated from saline soil.</title>
        <authorList>
            <person name="Cui H.L."/>
            <person name="Shi X."/>
        </authorList>
    </citation>
    <scope>NUCLEOTIDE SEQUENCE [LARGE SCALE GENOMIC DNA]</scope>
    <source>
        <strain evidence="3 4">NJ-3-1</strain>
    </source>
</reference>
<evidence type="ECO:0008006" key="5">
    <source>
        <dbReference type="Google" id="ProtNLM"/>
    </source>
</evidence>
<feature type="compositionally biased region" description="Basic and acidic residues" evidence="1">
    <location>
        <begin position="363"/>
        <end position="372"/>
    </location>
</feature>